<gene>
    <name evidence="2" type="ORF">S01H1_58823</name>
</gene>
<name>X0WHF6_9ZZZZ</name>
<dbReference type="GO" id="GO:0004559">
    <property type="term" value="F:alpha-mannosidase activity"/>
    <property type="evidence" value="ECO:0007669"/>
    <property type="project" value="InterPro"/>
</dbReference>
<reference evidence="2" key="1">
    <citation type="journal article" date="2014" name="Front. Microbiol.">
        <title>High frequency of phylogenetically diverse reductive dehalogenase-homologous genes in deep subseafloor sedimentary metagenomes.</title>
        <authorList>
            <person name="Kawai M."/>
            <person name="Futagami T."/>
            <person name="Toyoda A."/>
            <person name="Takaki Y."/>
            <person name="Nishi S."/>
            <person name="Hori S."/>
            <person name="Arai W."/>
            <person name="Tsubouchi T."/>
            <person name="Morono Y."/>
            <person name="Uchiyama I."/>
            <person name="Ito T."/>
            <person name="Fujiyama A."/>
            <person name="Inagaki F."/>
            <person name="Takami H."/>
        </authorList>
    </citation>
    <scope>NUCLEOTIDE SEQUENCE</scope>
    <source>
        <strain evidence="2">Expedition CK06-06</strain>
    </source>
</reference>
<dbReference type="PANTHER" id="PTHR46017">
    <property type="entry name" value="ALPHA-MANNOSIDASE 2C1"/>
    <property type="match status" value="1"/>
</dbReference>
<dbReference type="AlphaFoldDB" id="X0WHF6"/>
<sequence>LQLLERGLRSPVDARERVIAGFVAAEVPAHGYRAYRVEYGQARRETRDRQREIENEYFRVTADPADGALTVEDRGAGAVLSGLNRFVDGGDRGDEYTYCPPETDELIHRPSKPPQVRVIERGPARWTLEVSQTYSLPSGLTEERDARSPQRAECRIVSRASLCPGVARIDIETEVDNRARDHRLRVHFPTGVRTEHTHAEQHFGVLRRPVAPPEDDGTCAETPIATYPQKSFVDVSGGQRGLTVANRGLPEYEALH</sequence>
<dbReference type="GO" id="GO:0006013">
    <property type="term" value="P:mannose metabolic process"/>
    <property type="evidence" value="ECO:0007669"/>
    <property type="project" value="InterPro"/>
</dbReference>
<feature type="domain" description="Glycosyl hydrolase family 38 C-terminal" evidence="1">
    <location>
        <begin position="53"/>
        <end position="248"/>
    </location>
</feature>
<proteinExistence type="predicted"/>
<feature type="non-terminal residue" evidence="2">
    <location>
        <position position="256"/>
    </location>
</feature>
<dbReference type="Gene3D" id="2.70.98.30">
    <property type="entry name" value="Golgi alpha-mannosidase II, domain 4"/>
    <property type="match status" value="1"/>
</dbReference>
<dbReference type="SUPFAM" id="SSF74650">
    <property type="entry name" value="Galactose mutarotase-like"/>
    <property type="match status" value="1"/>
</dbReference>
<accession>X0WHF6</accession>
<organism evidence="2">
    <name type="scientific">marine sediment metagenome</name>
    <dbReference type="NCBI Taxonomy" id="412755"/>
    <lineage>
        <taxon>unclassified sequences</taxon>
        <taxon>metagenomes</taxon>
        <taxon>ecological metagenomes</taxon>
    </lineage>
</organism>
<dbReference type="InterPro" id="IPR011013">
    <property type="entry name" value="Gal_mutarotase_sf_dom"/>
</dbReference>
<dbReference type="GO" id="GO:0030246">
    <property type="term" value="F:carbohydrate binding"/>
    <property type="evidence" value="ECO:0007669"/>
    <property type="project" value="InterPro"/>
</dbReference>
<evidence type="ECO:0000259" key="1">
    <source>
        <dbReference type="Pfam" id="PF07748"/>
    </source>
</evidence>
<dbReference type="GO" id="GO:0009313">
    <property type="term" value="P:oligosaccharide catabolic process"/>
    <property type="evidence" value="ECO:0007669"/>
    <property type="project" value="TreeGrafter"/>
</dbReference>
<comment type="caution">
    <text evidence="2">The sequence shown here is derived from an EMBL/GenBank/DDBJ whole genome shotgun (WGS) entry which is preliminary data.</text>
</comment>
<dbReference type="InterPro" id="IPR011682">
    <property type="entry name" value="Glyco_hydro_38_C"/>
</dbReference>
<dbReference type="EMBL" id="BARS01038441">
    <property type="protein sequence ID" value="GAG22637.1"/>
    <property type="molecule type" value="Genomic_DNA"/>
</dbReference>
<dbReference type="PANTHER" id="PTHR46017:SF1">
    <property type="entry name" value="ALPHA-MANNOSIDASE 2C1"/>
    <property type="match status" value="1"/>
</dbReference>
<feature type="non-terminal residue" evidence="2">
    <location>
        <position position="1"/>
    </location>
</feature>
<dbReference type="Pfam" id="PF07748">
    <property type="entry name" value="Glyco_hydro_38C"/>
    <property type="match status" value="1"/>
</dbReference>
<protein>
    <recommendedName>
        <fullName evidence="1">Glycosyl hydrolase family 38 C-terminal domain-containing protein</fullName>
    </recommendedName>
</protein>
<evidence type="ECO:0000313" key="2">
    <source>
        <dbReference type="EMBL" id="GAG22637.1"/>
    </source>
</evidence>